<proteinExistence type="predicted"/>
<dbReference type="AlphaFoldDB" id="A0AAD7SCB7"/>
<accession>A0AAD7SCB7</accession>
<name>A0AAD7SCB7_9TELE</name>
<organism evidence="1 2">
    <name type="scientific">Aldrovandia affinis</name>
    <dbReference type="NCBI Taxonomy" id="143900"/>
    <lineage>
        <taxon>Eukaryota</taxon>
        <taxon>Metazoa</taxon>
        <taxon>Chordata</taxon>
        <taxon>Craniata</taxon>
        <taxon>Vertebrata</taxon>
        <taxon>Euteleostomi</taxon>
        <taxon>Actinopterygii</taxon>
        <taxon>Neopterygii</taxon>
        <taxon>Teleostei</taxon>
        <taxon>Notacanthiformes</taxon>
        <taxon>Halosauridae</taxon>
        <taxon>Aldrovandia</taxon>
    </lineage>
</organism>
<dbReference type="EMBL" id="JAINUG010000079">
    <property type="protein sequence ID" value="KAJ8400025.1"/>
    <property type="molecule type" value="Genomic_DNA"/>
</dbReference>
<reference evidence="1" key="1">
    <citation type="journal article" date="2023" name="Science">
        <title>Genome structures resolve the early diversification of teleost fishes.</title>
        <authorList>
            <person name="Parey E."/>
            <person name="Louis A."/>
            <person name="Montfort J."/>
            <person name="Bouchez O."/>
            <person name="Roques C."/>
            <person name="Iampietro C."/>
            <person name="Lluch J."/>
            <person name="Castinel A."/>
            <person name="Donnadieu C."/>
            <person name="Desvignes T."/>
            <person name="Floi Bucao C."/>
            <person name="Jouanno E."/>
            <person name="Wen M."/>
            <person name="Mejri S."/>
            <person name="Dirks R."/>
            <person name="Jansen H."/>
            <person name="Henkel C."/>
            <person name="Chen W.J."/>
            <person name="Zahm M."/>
            <person name="Cabau C."/>
            <person name="Klopp C."/>
            <person name="Thompson A.W."/>
            <person name="Robinson-Rechavi M."/>
            <person name="Braasch I."/>
            <person name="Lecointre G."/>
            <person name="Bobe J."/>
            <person name="Postlethwait J.H."/>
            <person name="Berthelot C."/>
            <person name="Roest Crollius H."/>
            <person name="Guiguen Y."/>
        </authorList>
    </citation>
    <scope>NUCLEOTIDE SEQUENCE</scope>
    <source>
        <strain evidence="1">NC1722</strain>
    </source>
</reference>
<gene>
    <name evidence="1" type="ORF">AAFF_G00400640</name>
</gene>
<comment type="caution">
    <text evidence="1">The sequence shown here is derived from an EMBL/GenBank/DDBJ whole genome shotgun (WGS) entry which is preliminary data.</text>
</comment>
<keyword evidence="2" id="KW-1185">Reference proteome</keyword>
<protein>
    <submittedName>
        <fullName evidence="1">Uncharacterized protein</fullName>
    </submittedName>
</protein>
<evidence type="ECO:0000313" key="1">
    <source>
        <dbReference type="EMBL" id="KAJ8400025.1"/>
    </source>
</evidence>
<dbReference type="Proteomes" id="UP001221898">
    <property type="component" value="Unassembled WGS sequence"/>
</dbReference>
<sequence>MPFTVAVGAQCFTVSRPSIEGIGGEGKTCGSSADCNSSFSHQGGRQRLALERTRFELHRTPLIPHSTFVAMATETDSIQGDSCWKPLMQTETNPPALSRRYAHVNLIVSGRGSQVWTPTQSACLRVHVLPAAGATI</sequence>
<evidence type="ECO:0000313" key="2">
    <source>
        <dbReference type="Proteomes" id="UP001221898"/>
    </source>
</evidence>